<dbReference type="RefSeq" id="WP_194423781.1">
    <property type="nucleotide sequence ID" value="NZ_BAAAPT010000001.1"/>
</dbReference>
<gene>
    <name evidence="4" type="ORF">R2Q92_04740</name>
</gene>
<reference evidence="4 5" key="1">
    <citation type="submission" date="2023-10" db="EMBL/GenBank/DDBJ databases">
        <title>Microbacterium xanthum sp. nov., isolated from seaweed.</title>
        <authorList>
            <person name="Lee S.D."/>
        </authorList>
    </citation>
    <scope>NUCLEOTIDE SEQUENCE [LARGE SCALE GENOMIC DNA]</scope>
    <source>
        <strain evidence="4 5">KCTC 19124</strain>
    </source>
</reference>
<dbReference type="InterPro" id="IPR000182">
    <property type="entry name" value="GNAT_dom"/>
</dbReference>
<evidence type="ECO:0000256" key="1">
    <source>
        <dbReference type="ARBA" id="ARBA00022679"/>
    </source>
</evidence>
<proteinExistence type="predicted"/>
<evidence type="ECO:0000259" key="3">
    <source>
        <dbReference type="PROSITE" id="PS51186"/>
    </source>
</evidence>
<comment type="caution">
    <text evidence="4">The sequence shown here is derived from an EMBL/GenBank/DDBJ whole genome shotgun (WGS) entry which is preliminary data.</text>
</comment>
<dbReference type="EC" id="2.3.1.-" evidence="4"/>
<feature type="domain" description="N-acetyltransferase" evidence="3">
    <location>
        <begin position="192"/>
        <end position="341"/>
    </location>
</feature>
<name>A0ABU5N4Y5_9MICO</name>
<protein>
    <submittedName>
        <fullName evidence="4">GNAT family N-acetyltransferase</fullName>
        <ecNumber evidence="4">2.3.1.-</ecNumber>
    </submittedName>
</protein>
<keyword evidence="5" id="KW-1185">Reference proteome</keyword>
<dbReference type="CDD" id="cd04301">
    <property type="entry name" value="NAT_SF"/>
    <property type="match status" value="1"/>
</dbReference>
<dbReference type="Proteomes" id="UP001291912">
    <property type="component" value="Unassembled WGS sequence"/>
</dbReference>
<dbReference type="PANTHER" id="PTHR43420">
    <property type="entry name" value="ACETYLTRANSFERASE"/>
    <property type="match status" value="1"/>
</dbReference>
<evidence type="ECO:0000313" key="5">
    <source>
        <dbReference type="Proteomes" id="UP001291912"/>
    </source>
</evidence>
<dbReference type="Pfam" id="PF00583">
    <property type="entry name" value="Acetyltransf_1"/>
    <property type="match status" value="1"/>
</dbReference>
<accession>A0ABU5N4Y5</accession>
<dbReference type="PANTHER" id="PTHR43420:SF12">
    <property type="entry name" value="N-ACETYLTRANSFERASE DOMAIN-CONTAINING PROTEIN"/>
    <property type="match status" value="1"/>
</dbReference>
<keyword evidence="2 4" id="KW-0012">Acyltransferase</keyword>
<organism evidence="4 5">
    <name type="scientific">Microbacterium aquimaris</name>
    <dbReference type="NCBI Taxonomy" id="459816"/>
    <lineage>
        <taxon>Bacteria</taxon>
        <taxon>Bacillati</taxon>
        <taxon>Actinomycetota</taxon>
        <taxon>Actinomycetes</taxon>
        <taxon>Micrococcales</taxon>
        <taxon>Microbacteriaceae</taxon>
        <taxon>Microbacterium</taxon>
    </lineage>
</organism>
<keyword evidence="1 4" id="KW-0808">Transferase</keyword>
<sequence>MADQTLNHRVSAPETLAPVAHPDVAWRSPTPEDIDAIHAALVSADEVDHPTWAFARGDVEDWFELPQTTAEDLLVGETPEGRIVAVGAAIKQEDTSLEVRVSLQGAVVPDMRRRGLGTIVGRWQYDRALQLLAAETEATVDGVIEQYVHENDPGAAAIAGALGMTVGRWFVVMERDLTEPVFEVEGDIEAGVDLVPLTADRVDDVRLARNDAFRDHWGSVPYSEEYWGSFTGSEHFSLELSTVAVIDGEVAAFCLVTVNEENWERRGLPYAYIEYVGVVRAHRGKGLAPRVIRRTLRAMAASGLKATQLDVDTDSPTGANTLYESLGFVERDREQVFTRHY</sequence>
<evidence type="ECO:0000313" key="4">
    <source>
        <dbReference type="EMBL" id="MDZ8161133.1"/>
    </source>
</evidence>
<dbReference type="EMBL" id="JAWJYN010000001">
    <property type="protein sequence ID" value="MDZ8161133.1"/>
    <property type="molecule type" value="Genomic_DNA"/>
</dbReference>
<dbReference type="PROSITE" id="PS51186">
    <property type="entry name" value="GNAT"/>
    <property type="match status" value="1"/>
</dbReference>
<dbReference type="InterPro" id="IPR016181">
    <property type="entry name" value="Acyl_CoA_acyltransferase"/>
</dbReference>
<dbReference type="Gene3D" id="3.40.630.30">
    <property type="match status" value="1"/>
</dbReference>
<dbReference type="GO" id="GO:0016746">
    <property type="term" value="F:acyltransferase activity"/>
    <property type="evidence" value="ECO:0007669"/>
    <property type="project" value="UniProtKB-KW"/>
</dbReference>
<dbReference type="InterPro" id="IPR050680">
    <property type="entry name" value="YpeA/RimI_acetyltransf"/>
</dbReference>
<evidence type="ECO:0000256" key="2">
    <source>
        <dbReference type="ARBA" id="ARBA00023315"/>
    </source>
</evidence>
<dbReference type="SUPFAM" id="SSF55729">
    <property type="entry name" value="Acyl-CoA N-acyltransferases (Nat)"/>
    <property type="match status" value="2"/>
</dbReference>